<dbReference type="EMBL" id="CAJNYU010000829">
    <property type="protein sequence ID" value="CAF3392315.1"/>
    <property type="molecule type" value="Genomic_DNA"/>
</dbReference>
<evidence type="ECO:0000313" key="2">
    <source>
        <dbReference type="EMBL" id="CAF3328964.1"/>
    </source>
</evidence>
<evidence type="ECO:0000313" key="8">
    <source>
        <dbReference type="Proteomes" id="UP000663873"/>
    </source>
</evidence>
<sequence length="81" mass="9261">MRKIYLIIYELTCSDSLQNHPNATDAIRVLIAQNNMLLDNNIALHQQVESDHQLQETLSNLSQSNSTLTAELHKVKKEVFI</sequence>
<dbReference type="EMBL" id="CAJNXB010003641">
    <property type="protein sequence ID" value="CAF3328964.1"/>
    <property type="molecule type" value="Genomic_DNA"/>
</dbReference>
<dbReference type="Proteomes" id="UP000663825">
    <property type="component" value="Unassembled WGS sequence"/>
</dbReference>
<evidence type="ECO:0000313" key="7">
    <source>
        <dbReference type="EMBL" id="CAF4625894.1"/>
    </source>
</evidence>
<evidence type="ECO:0000313" key="3">
    <source>
        <dbReference type="EMBL" id="CAF3392315.1"/>
    </source>
</evidence>
<dbReference type="Proteomes" id="UP000663873">
    <property type="component" value="Unassembled WGS sequence"/>
</dbReference>
<evidence type="ECO:0000313" key="4">
    <source>
        <dbReference type="EMBL" id="CAF3444460.1"/>
    </source>
</evidence>
<dbReference type="Proteomes" id="UP000663862">
    <property type="component" value="Unassembled WGS sequence"/>
</dbReference>
<dbReference type="Proteomes" id="UP000663865">
    <property type="component" value="Unassembled WGS sequence"/>
</dbReference>
<comment type="caution">
    <text evidence="5">The sequence shown here is derived from an EMBL/GenBank/DDBJ whole genome shotgun (WGS) entry which is preliminary data.</text>
</comment>
<organism evidence="5 8">
    <name type="scientific">Rotaria socialis</name>
    <dbReference type="NCBI Taxonomy" id="392032"/>
    <lineage>
        <taxon>Eukaryota</taxon>
        <taxon>Metazoa</taxon>
        <taxon>Spiralia</taxon>
        <taxon>Gnathifera</taxon>
        <taxon>Rotifera</taxon>
        <taxon>Eurotatoria</taxon>
        <taxon>Bdelloidea</taxon>
        <taxon>Philodinida</taxon>
        <taxon>Philodinidae</taxon>
        <taxon>Rotaria</taxon>
    </lineage>
</organism>
<proteinExistence type="predicted"/>
<gene>
    <name evidence="3" type="ORF">FME351_LOCUS8266</name>
    <name evidence="6" type="ORF">HFQ381_LOCUS28705</name>
    <name evidence="1" type="ORF">KIK155_LOCUS276</name>
    <name evidence="4" type="ORF">LUA448_LOCUS21448</name>
    <name evidence="2" type="ORF">TIS948_LOCUS21056</name>
    <name evidence="7" type="ORF">TSG867_LOCUS29311</name>
    <name evidence="5" type="ORF">UJA718_LOCUS15803</name>
</gene>
<dbReference type="Proteomes" id="UP000663869">
    <property type="component" value="Unassembled WGS sequence"/>
</dbReference>
<dbReference type="Proteomes" id="UP000663851">
    <property type="component" value="Unassembled WGS sequence"/>
</dbReference>
<reference evidence="5" key="1">
    <citation type="submission" date="2021-02" db="EMBL/GenBank/DDBJ databases">
        <authorList>
            <person name="Nowell W R."/>
        </authorList>
    </citation>
    <scope>NUCLEOTIDE SEQUENCE</scope>
</reference>
<dbReference type="AlphaFoldDB" id="A0A820L655"/>
<keyword evidence="8" id="KW-1185">Reference proteome</keyword>
<evidence type="ECO:0000313" key="5">
    <source>
        <dbReference type="EMBL" id="CAF4351145.1"/>
    </source>
</evidence>
<dbReference type="EMBL" id="CAJNYD010002792">
    <property type="protein sequence ID" value="CAF3444460.1"/>
    <property type="molecule type" value="Genomic_DNA"/>
</dbReference>
<dbReference type="EMBL" id="CAJNYV010000007">
    <property type="protein sequence ID" value="CAF3318730.1"/>
    <property type="molecule type" value="Genomic_DNA"/>
</dbReference>
<dbReference type="Proteomes" id="UP000663833">
    <property type="component" value="Unassembled WGS sequence"/>
</dbReference>
<dbReference type="EMBL" id="CAJOBP010002371">
    <property type="protein sequence ID" value="CAF4351145.1"/>
    <property type="molecule type" value="Genomic_DNA"/>
</dbReference>
<dbReference type="EMBL" id="CAJOBO010004196">
    <property type="protein sequence ID" value="CAF4514530.1"/>
    <property type="molecule type" value="Genomic_DNA"/>
</dbReference>
<evidence type="ECO:0000313" key="1">
    <source>
        <dbReference type="EMBL" id="CAF3318730.1"/>
    </source>
</evidence>
<protein>
    <submittedName>
        <fullName evidence="5">Uncharacterized protein</fullName>
    </submittedName>
</protein>
<name>A0A820L655_9BILA</name>
<evidence type="ECO:0000313" key="6">
    <source>
        <dbReference type="EMBL" id="CAF4514530.1"/>
    </source>
</evidence>
<accession>A0A820L655</accession>
<dbReference type="EMBL" id="CAJOBQ010004058">
    <property type="protein sequence ID" value="CAF4625894.1"/>
    <property type="molecule type" value="Genomic_DNA"/>
</dbReference>